<dbReference type="OrthoDB" id="9803322at2"/>
<dbReference type="Pfam" id="PF02878">
    <property type="entry name" value="PGM_PMM_I"/>
    <property type="match status" value="1"/>
</dbReference>
<dbReference type="Proteomes" id="UP000236752">
    <property type="component" value="Unassembled WGS sequence"/>
</dbReference>
<organism evidence="12 13">
    <name type="scientific">Thalassococcus halodurans</name>
    <dbReference type="NCBI Taxonomy" id="373675"/>
    <lineage>
        <taxon>Bacteria</taxon>
        <taxon>Pseudomonadati</taxon>
        <taxon>Pseudomonadota</taxon>
        <taxon>Alphaproteobacteria</taxon>
        <taxon>Rhodobacterales</taxon>
        <taxon>Roseobacteraceae</taxon>
        <taxon>Thalassococcus</taxon>
    </lineage>
</organism>
<keyword evidence="13" id="KW-1185">Reference proteome</keyword>
<reference evidence="12 13" key="1">
    <citation type="submission" date="2016-10" db="EMBL/GenBank/DDBJ databases">
        <authorList>
            <person name="de Groot N.N."/>
        </authorList>
    </citation>
    <scope>NUCLEOTIDE SEQUENCE [LARGE SCALE GENOMIC DNA]</scope>
    <source>
        <strain evidence="12 13">DSM 26915</strain>
    </source>
</reference>
<dbReference type="SUPFAM" id="SSF55957">
    <property type="entry name" value="Phosphoglucomutase, C-terminal domain"/>
    <property type="match status" value="1"/>
</dbReference>
<comment type="cofactor">
    <cofactor evidence="1">
        <name>Mg(2+)</name>
        <dbReference type="ChEBI" id="CHEBI:18420"/>
    </cofactor>
</comment>
<dbReference type="GO" id="GO:0000287">
    <property type="term" value="F:magnesium ion binding"/>
    <property type="evidence" value="ECO:0007669"/>
    <property type="project" value="InterPro"/>
</dbReference>
<evidence type="ECO:0000313" key="13">
    <source>
        <dbReference type="Proteomes" id="UP000236752"/>
    </source>
</evidence>
<sequence length="457" mass="48093">MSPKFGTSGLRGLVTELTPELVTSYVQAFLRSCDVGSKLFVGRDLRPSSPNLADIVMTAAQNMGMTAIDAGEVPTPALALTAQQQDASAIMITGSHIPADRNGLKFYSRAGEIAKKDETAICAALEKPVQAVAQGQRVSDPEVNSRYVLRYVTAFGSAALAGKRIGLYSHSAVGRDVLASILRLLGAEVTELGRSETFIPVDTEAVDSATRDSIRTWVQLNGFDAVMSMDGDSDRPLLADENGKIVPGDVMGQITAEALDADTVVTPISSNSGVSAKGFANVHLTRIGSPFVIAGMQAAGGKVIGYEANGGFLLGFEATVLIGTLSPLITRDCVLPLIMTLVAAGEGPVSQRVAHEPRVITVADRLQDVPQVRSSAFVGKLAQDPEARACFLAALGSTEQKTDLTDGVRMYLTDGRVVHVRPSGNAPELRLYVEAQDEDAANATLALGLNVLRSNLA</sequence>
<evidence type="ECO:0000259" key="9">
    <source>
        <dbReference type="Pfam" id="PF02878"/>
    </source>
</evidence>
<dbReference type="InterPro" id="IPR050060">
    <property type="entry name" value="Phosphoglucosamine_mutase"/>
</dbReference>
<evidence type="ECO:0000256" key="4">
    <source>
        <dbReference type="ARBA" id="ARBA00022723"/>
    </source>
</evidence>
<feature type="domain" description="Alpha-D-phosphohexomutase alpha/beta/alpha" evidence="11">
    <location>
        <begin position="253"/>
        <end position="341"/>
    </location>
</feature>
<dbReference type="InterPro" id="IPR016055">
    <property type="entry name" value="A-D-PHexomutase_a/b/a-I/II/III"/>
</dbReference>
<evidence type="ECO:0000313" key="12">
    <source>
        <dbReference type="EMBL" id="SEG31206.1"/>
    </source>
</evidence>
<evidence type="ECO:0000256" key="3">
    <source>
        <dbReference type="ARBA" id="ARBA00022553"/>
    </source>
</evidence>
<dbReference type="SUPFAM" id="SSF53738">
    <property type="entry name" value="Phosphoglucomutase, first 3 domains"/>
    <property type="match status" value="3"/>
</dbReference>
<feature type="domain" description="Alpha-D-phosphohexomutase alpha/beta/alpha" evidence="9">
    <location>
        <begin position="4"/>
        <end position="127"/>
    </location>
</feature>
<keyword evidence="3" id="KW-0597">Phosphoprotein</keyword>
<dbReference type="CDD" id="cd03088">
    <property type="entry name" value="ManB"/>
    <property type="match status" value="1"/>
</dbReference>
<evidence type="ECO:0000256" key="5">
    <source>
        <dbReference type="ARBA" id="ARBA00022842"/>
    </source>
</evidence>
<dbReference type="PANTHER" id="PTHR42946:SF1">
    <property type="entry name" value="PHOSPHOGLUCOMUTASE (ALPHA-D-GLUCOSE-1,6-BISPHOSPHATE-DEPENDENT)"/>
    <property type="match status" value="1"/>
</dbReference>
<dbReference type="InterPro" id="IPR005846">
    <property type="entry name" value="A-D-PHexomutase_a/b/a-III"/>
</dbReference>
<keyword evidence="5 7" id="KW-0460">Magnesium</keyword>
<evidence type="ECO:0000259" key="8">
    <source>
        <dbReference type="Pfam" id="PF00408"/>
    </source>
</evidence>
<evidence type="ECO:0000256" key="6">
    <source>
        <dbReference type="ARBA" id="ARBA00023235"/>
    </source>
</evidence>
<protein>
    <submittedName>
        <fullName evidence="12">Phosphomannomutase</fullName>
    </submittedName>
</protein>
<dbReference type="Gene3D" id="3.30.310.50">
    <property type="entry name" value="Alpha-D-phosphohexomutase, C-terminal domain"/>
    <property type="match status" value="1"/>
</dbReference>
<keyword evidence="4 7" id="KW-0479">Metal-binding</keyword>
<dbReference type="AlphaFoldDB" id="A0A1H5Z745"/>
<dbReference type="InterPro" id="IPR005843">
    <property type="entry name" value="A-D-PHexomutase_C"/>
</dbReference>
<proteinExistence type="inferred from homology"/>
<feature type="domain" description="Alpha-D-phosphohexomutase alpha/beta/alpha" evidence="10">
    <location>
        <begin position="146"/>
        <end position="243"/>
    </location>
</feature>
<evidence type="ECO:0000256" key="1">
    <source>
        <dbReference type="ARBA" id="ARBA00001946"/>
    </source>
</evidence>
<dbReference type="GO" id="GO:0005975">
    <property type="term" value="P:carbohydrate metabolic process"/>
    <property type="evidence" value="ECO:0007669"/>
    <property type="project" value="InterPro"/>
</dbReference>
<dbReference type="Pfam" id="PF00408">
    <property type="entry name" value="PGM_PMM_IV"/>
    <property type="match status" value="1"/>
</dbReference>
<dbReference type="GO" id="GO:0004615">
    <property type="term" value="F:phosphomannomutase activity"/>
    <property type="evidence" value="ECO:0007669"/>
    <property type="project" value="TreeGrafter"/>
</dbReference>
<evidence type="ECO:0000256" key="7">
    <source>
        <dbReference type="RuleBase" id="RU004326"/>
    </source>
</evidence>
<dbReference type="Pfam" id="PF02879">
    <property type="entry name" value="PGM_PMM_II"/>
    <property type="match status" value="1"/>
</dbReference>
<name>A0A1H5Z745_9RHOB</name>
<keyword evidence="6" id="KW-0413">Isomerase</keyword>
<dbReference type="PANTHER" id="PTHR42946">
    <property type="entry name" value="PHOSPHOHEXOSE MUTASE"/>
    <property type="match status" value="1"/>
</dbReference>
<accession>A0A1H5Z745</accession>
<dbReference type="InterPro" id="IPR005844">
    <property type="entry name" value="A-D-PHexomutase_a/b/a-I"/>
</dbReference>
<dbReference type="Gene3D" id="3.40.120.10">
    <property type="entry name" value="Alpha-D-Glucose-1,6-Bisphosphate, subunit A, domain 3"/>
    <property type="match status" value="3"/>
</dbReference>
<comment type="similarity">
    <text evidence="2 7">Belongs to the phosphohexose mutase family.</text>
</comment>
<feature type="domain" description="Alpha-D-phosphohexomutase C-terminal" evidence="8">
    <location>
        <begin position="404"/>
        <end position="443"/>
    </location>
</feature>
<dbReference type="EMBL" id="FNUZ01000003">
    <property type="protein sequence ID" value="SEG31206.1"/>
    <property type="molecule type" value="Genomic_DNA"/>
</dbReference>
<dbReference type="InterPro" id="IPR016066">
    <property type="entry name" value="A-D-PHexomutase_CS"/>
</dbReference>
<dbReference type="RefSeq" id="WP_103910724.1">
    <property type="nucleotide sequence ID" value="NZ_FNUZ01000003.1"/>
</dbReference>
<dbReference type="PROSITE" id="PS00710">
    <property type="entry name" value="PGM_PMM"/>
    <property type="match status" value="1"/>
</dbReference>
<evidence type="ECO:0000259" key="10">
    <source>
        <dbReference type="Pfam" id="PF02879"/>
    </source>
</evidence>
<evidence type="ECO:0000259" key="11">
    <source>
        <dbReference type="Pfam" id="PF02880"/>
    </source>
</evidence>
<dbReference type="Pfam" id="PF02880">
    <property type="entry name" value="PGM_PMM_III"/>
    <property type="match status" value="1"/>
</dbReference>
<dbReference type="InterPro" id="IPR005845">
    <property type="entry name" value="A-D-PHexomutase_a/b/a-II"/>
</dbReference>
<evidence type="ECO:0000256" key="2">
    <source>
        <dbReference type="ARBA" id="ARBA00010231"/>
    </source>
</evidence>
<gene>
    <name evidence="12" type="ORF">SAMN04488045_2416</name>
</gene>
<dbReference type="InterPro" id="IPR036900">
    <property type="entry name" value="A-D-PHexomutase_C_sf"/>
</dbReference>